<evidence type="ECO:0000313" key="1">
    <source>
        <dbReference type="EMBL" id="MPC56220.1"/>
    </source>
</evidence>
<keyword evidence="2" id="KW-1185">Reference proteome</keyword>
<protein>
    <submittedName>
        <fullName evidence="1">Uncharacterized protein</fullName>
    </submittedName>
</protein>
<name>A0A5B7G7K0_PORTR</name>
<gene>
    <name evidence="1" type="ORF">E2C01_050173</name>
</gene>
<sequence length="62" mass="7121">MNKAGLYPTNIIISSTHSAGGGKANKHYTDIHMHYIRVRIEEERNFEKDVVNKSKDGPKLFY</sequence>
<organism evidence="1 2">
    <name type="scientific">Portunus trituberculatus</name>
    <name type="common">Swimming crab</name>
    <name type="synonym">Neptunus trituberculatus</name>
    <dbReference type="NCBI Taxonomy" id="210409"/>
    <lineage>
        <taxon>Eukaryota</taxon>
        <taxon>Metazoa</taxon>
        <taxon>Ecdysozoa</taxon>
        <taxon>Arthropoda</taxon>
        <taxon>Crustacea</taxon>
        <taxon>Multicrustacea</taxon>
        <taxon>Malacostraca</taxon>
        <taxon>Eumalacostraca</taxon>
        <taxon>Eucarida</taxon>
        <taxon>Decapoda</taxon>
        <taxon>Pleocyemata</taxon>
        <taxon>Brachyura</taxon>
        <taxon>Eubrachyura</taxon>
        <taxon>Portunoidea</taxon>
        <taxon>Portunidae</taxon>
        <taxon>Portuninae</taxon>
        <taxon>Portunus</taxon>
    </lineage>
</organism>
<reference evidence="1 2" key="1">
    <citation type="submission" date="2019-05" db="EMBL/GenBank/DDBJ databases">
        <title>Another draft genome of Portunus trituberculatus and its Hox gene families provides insights of decapod evolution.</title>
        <authorList>
            <person name="Jeong J.-H."/>
            <person name="Song I."/>
            <person name="Kim S."/>
            <person name="Choi T."/>
            <person name="Kim D."/>
            <person name="Ryu S."/>
            <person name="Kim W."/>
        </authorList>
    </citation>
    <scope>NUCLEOTIDE SEQUENCE [LARGE SCALE GENOMIC DNA]</scope>
    <source>
        <tissue evidence="1">Muscle</tissue>
    </source>
</reference>
<dbReference type="AlphaFoldDB" id="A0A5B7G7K0"/>
<accession>A0A5B7G7K0</accession>
<dbReference type="Proteomes" id="UP000324222">
    <property type="component" value="Unassembled WGS sequence"/>
</dbReference>
<proteinExistence type="predicted"/>
<evidence type="ECO:0000313" key="2">
    <source>
        <dbReference type="Proteomes" id="UP000324222"/>
    </source>
</evidence>
<dbReference type="EMBL" id="VSRR010013781">
    <property type="protein sequence ID" value="MPC56220.1"/>
    <property type="molecule type" value="Genomic_DNA"/>
</dbReference>
<comment type="caution">
    <text evidence="1">The sequence shown here is derived from an EMBL/GenBank/DDBJ whole genome shotgun (WGS) entry which is preliminary data.</text>
</comment>